<dbReference type="Proteomes" id="UP000472263">
    <property type="component" value="Chromosome 7"/>
</dbReference>
<dbReference type="AlphaFoldDB" id="A0A667YS36"/>
<name>A0A667YS36_9TELE</name>
<keyword evidence="2" id="KW-1185">Reference proteome</keyword>
<reference evidence="1" key="1">
    <citation type="submission" date="2019-06" db="EMBL/GenBank/DDBJ databases">
        <authorList>
            <consortium name="Wellcome Sanger Institute Data Sharing"/>
        </authorList>
    </citation>
    <scope>NUCLEOTIDE SEQUENCE [LARGE SCALE GENOMIC DNA]</scope>
</reference>
<reference evidence="1" key="2">
    <citation type="submission" date="2025-08" db="UniProtKB">
        <authorList>
            <consortium name="Ensembl"/>
        </authorList>
    </citation>
    <scope>IDENTIFICATION</scope>
</reference>
<sequence length="61" mass="7265">MWGGTNWPCHYYLRLSCSTSTWPFPLRSYSASPWLMNPLWIVKFKYSNMTVGSKQNHIHEK</sequence>
<evidence type="ECO:0000313" key="1">
    <source>
        <dbReference type="Ensembl" id="ENSMMDP00005029238.1"/>
    </source>
</evidence>
<evidence type="ECO:0000313" key="2">
    <source>
        <dbReference type="Proteomes" id="UP000472263"/>
    </source>
</evidence>
<dbReference type="Ensembl" id="ENSMMDT00005029927.1">
    <property type="protein sequence ID" value="ENSMMDP00005029238.1"/>
    <property type="gene ID" value="ENSMMDG00005013929.1"/>
</dbReference>
<accession>A0A667YS36</accession>
<dbReference type="InParanoid" id="A0A667YS36"/>
<proteinExistence type="predicted"/>
<reference evidence="1" key="3">
    <citation type="submission" date="2025-09" db="UniProtKB">
        <authorList>
            <consortium name="Ensembl"/>
        </authorList>
    </citation>
    <scope>IDENTIFICATION</scope>
</reference>
<organism evidence="1 2">
    <name type="scientific">Myripristis murdjan</name>
    <name type="common">pinecone soldierfish</name>
    <dbReference type="NCBI Taxonomy" id="586833"/>
    <lineage>
        <taxon>Eukaryota</taxon>
        <taxon>Metazoa</taxon>
        <taxon>Chordata</taxon>
        <taxon>Craniata</taxon>
        <taxon>Vertebrata</taxon>
        <taxon>Euteleostomi</taxon>
        <taxon>Actinopterygii</taxon>
        <taxon>Neopterygii</taxon>
        <taxon>Teleostei</taxon>
        <taxon>Neoteleostei</taxon>
        <taxon>Acanthomorphata</taxon>
        <taxon>Holocentriformes</taxon>
        <taxon>Holocentridae</taxon>
        <taxon>Myripristis</taxon>
    </lineage>
</organism>
<protein>
    <submittedName>
        <fullName evidence="1">Uncharacterized protein</fullName>
    </submittedName>
</protein>